<proteinExistence type="predicted"/>
<dbReference type="Proteomes" id="UP001454036">
    <property type="component" value="Unassembled WGS sequence"/>
</dbReference>
<dbReference type="PANTHER" id="PTHR33789:SF11">
    <property type="entry name" value="OS05G0202300 PROTEIN"/>
    <property type="match status" value="1"/>
</dbReference>
<gene>
    <name evidence="2" type="ORF">LIER_29984</name>
</gene>
<evidence type="ECO:0000256" key="1">
    <source>
        <dbReference type="SAM" id="SignalP"/>
    </source>
</evidence>
<keyword evidence="3" id="KW-1185">Reference proteome</keyword>
<dbReference type="AlphaFoldDB" id="A0AAV3RRZ4"/>
<sequence length="171" mass="18783">MAPIILLILLLAGSQTIMATEKWKVNLSAKINGPTADQVWPYVQDFCNLYKIYPSSISFCPKATETRPGLARYSVTIGQSPSNATTVVGWVREVLVKIRPTKKYVGYEIHENTFGISTLEASMQVVPTGNDSCTFKWNIVATPIDGLTYGGFASSFEVQLQGIVALIENLF</sequence>
<dbReference type="CDD" id="cd07821">
    <property type="entry name" value="PYR_PYL_RCAR_like"/>
    <property type="match status" value="1"/>
</dbReference>
<keyword evidence="1" id="KW-0732">Signal</keyword>
<feature type="chain" id="PRO_5043539729" evidence="1">
    <location>
        <begin position="20"/>
        <end position="171"/>
    </location>
</feature>
<evidence type="ECO:0000313" key="2">
    <source>
        <dbReference type="EMBL" id="GAA0179512.1"/>
    </source>
</evidence>
<protein>
    <submittedName>
        <fullName evidence="2">Uncharacterized protein</fullName>
    </submittedName>
</protein>
<dbReference type="EMBL" id="BAABME010010522">
    <property type="protein sequence ID" value="GAA0179512.1"/>
    <property type="molecule type" value="Genomic_DNA"/>
</dbReference>
<dbReference type="InterPro" id="IPR053249">
    <property type="entry name" value="LFS"/>
</dbReference>
<dbReference type="SUPFAM" id="SSF55961">
    <property type="entry name" value="Bet v1-like"/>
    <property type="match status" value="1"/>
</dbReference>
<dbReference type="InterPro" id="IPR023393">
    <property type="entry name" value="START-like_dom_sf"/>
</dbReference>
<dbReference type="PANTHER" id="PTHR33789">
    <property type="entry name" value="LACHRYMATORY-FACTOR SYNTHASE"/>
    <property type="match status" value="1"/>
</dbReference>
<dbReference type="Gene3D" id="3.30.530.20">
    <property type="match status" value="1"/>
</dbReference>
<name>A0AAV3RRZ4_LITER</name>
<dbReference type="InterPro" id="IPR019587">
    <property type="entry name" value="Polyketide_cyclase/dehydratase"/>
</dbReference>
<accession>A0AAV3RRZ4</accession>
<dbReference type="Pfam" id="PF10604">
    <property type="entry name" value="Polyketide_cyc2"/>
    <property type="match status" value="1"/>
</dbReference>
<dbReference type="GO" id="GO:0004864">
    <property type="term" value="F:protein phosphatase inhibitor activity"/>
    <property type="evidence" value="ECO:0007669"/>
    <property type="project" value="UniProtKB-ARBA"/>
</dbReference>
<comment type="caution">
    <text evidence="2">The sequence shown here is derived from an EMBL/GenBank/DDBJ whole genome shotgun (WGS) entry which is preliminary data.</text>
</comment>
<organism evidence="2 3">
    <name type="scientific">Lithospermum erythrorhizon</name>
    <name type="common">Purple gromwell</name>
    <name type="synonym">Lithospermum officinale var. erythrorhizon</name>
    <dbReference type="NCBI Taxonomy" id="34254"/>
    <lineage>
        <taxon>Eukaryota</taxon>
        <taxon>Viridiplantae</taxon>
        <taxon>Streptophyta</taxon>
        <taxon>Embryophyta</taxon>
        <taxon>Tracheophyta</taxon>
        <taxon>Spermatophyta</taxon>
        <taxon>Magnoliopsida</taxon>
        <taxon>eudicotyledons</taxon>
        <taxon>Gunneridae</taxon>
        <taxon>Pentapetalae</taxon>
        <taxon>asterids</taxon>
        <taxon>lamiids</taxon>
        <taxon>Boraginales</taxon>
        <taxon>Boraginaceae</taxon>
        <taxon>Boraginoideae</taxon>
        <taxon>Lithospermeae</taxon>
        <taxon>Lithospermum</taxon>
    </lineage>
</organism>
<evidence type="ECO:0000313" key="3">
    <source>
        <dbReference type="Proteomes" id="UP001454036"/>
    </source>
</evidence>
<reference evidence="2 3" key="1">
    <citation type="submission" date="2024-01" db="EMBL/GenBank/DDBJ databases">
        <title>The complete chloroplast genome sequence of Lithospermum erythrorhizon: insights into the phylogenetic relationship among Boraginaceae species and the maternal lineages of purple gromwells.</title>
        <authorList>
            <person name="Okada T."/>
            <person name="Watanabe K."/>
        </authorList>
    </citation>
    <scope>NUCLEOTIDE SEQUENCE [LARGE SCALE GENOMIC DNA]</scope>
</reference>
<feature type="signal peptide" evidence="1">
    <location>
        <begin position="1"/>
        <end position="19"/>
    </location>
</feature>